<dbReference type="RefSeq" id="WP_185025080.1">
    <property type="nucleotide sequence ID" value="NZ_JACHMQ010000001.1"/>
</dbReference>
<protein>
    <submittedName>
        <fullName evidence="2">Uncharacterized protein</fullName>
    </submittedName>
</protein>
<feature type="region of interest" description="Disordered" evidence="1">
    <location>
        <begin position="1"/>
        <end position="37"/>
    </location>
</feature>
<feature type="compositionally biased region" description="Pro residues" evidence="1">
    <location>
        <begin position="22"/>
        <end position="33"/>
    </location>
</feature>
<proteinExistence type="predicted"/>
<dbReference type="AlphaFoldDB" id="A0A7X0FYV3"/>
<feature type="region of interest" description="Disordered" evidence="1">
    <location>
        <begin position="743"/>
        <end position="771"/>
    </location>
</feature>
<evidence type="ECO:0000256" key="1">
    <source>
        <dbReference type="SAM" id="MobiDB-lite"/>
    </source>
</evidence>
<keyword evidence="3" id="KW-1185">Reference proteome</keyword>
<name>A0A7X0FYV3_9ACTN</name>
<dbReference type="Proteomes" id="UP000546324">
    <property type="component" value="Unassembled WGS sequence"/>
</dbReference>
<accession>A0A7X0FYV3</accession>
<feature type="region of interest" description="Disordered" evidence="1">
    <location>
        <begin position="511"/>
        <end position="553"/>
    </location>
</feature>
<dbReference type="EMBL" id="JACHMQ010000001">
    <property type="protein sequence ID" value="MBB6395605.1"/>
    <property type="molecule type" value="Genomic_DNA"/>
</dbReference>
<gene>
    <name evidence="2" type="ORF">BKA00_002519</name>
</gene>
<organism evidence="2 3">
    <name type="scientific">Actinomadura coerulea</name>
    <dbReference type="NCBI Taxonomy" id="46159"/>
    <lineage>
        <taxon>Bacteria</taxon>
        <taxon>Bacillati</taxon>
        <taxon>Actinomycetota</taxon>
        <taxon>Actinomycetes</taxon>
        <taxon>Streptosporangiales</taxon>
        <taxon>Thermomonosporaceae</taxon>
        <taxon>Actinomadura</taxon>
    </lineage>
</organism>
<comment type="caution">
    <text evidence="2">The sequence shown here is derived from an EMBL/GenBank/DDBJ whole genome shotgun (WGS) entry which is preliminary data.</text>
</comment>
<evidence type="ECO:0000313" key="3">
    <source>
        <dbReference type="Proteomes" id="UP000546324"/>
    </source>
</evidence>
<reference evidence="2 3" key="1">
    <citation type="submission" date="2020-08" db="EMBL/GenBank/DDBJ databases">
        <title>Sequencing the genomes of 1000 actinobacteria strains.</title>
        <authorList>
            <person name="Klenk H.-P."/>
        </authorList>
    </citation>
    <scope>NUCLEOTIDE SEQUENCE [LARGE SCALE GENOMIC DNA]</scope>
    <source>
        <strain evidence="2 3">DSM 43675</strain>
    </source>
</reference>
<sequence length="771" mass="82786">MTAAAAAKPALSSVKKAVAAKPPAPPAPPPPPSKVESNVTLWSVTQPDGGKLAEAAWPAVVNGTLAATTGDPAAEAAGPRRLSAFLGLGADLRGLAAVIEPIINKGALDPEDAPKDAPDLKLTQNELEKALAVYLGLNIPPLRPTEWKVGRRVILPIEVEIVPPAAPTWKVGRAQMREWARLIRPEEEEAGLQVTVRLPVEPLPATTDAGHRPLELKAEVATRLGTLTKPVAEPEEVAALGAEVRAGVLVNPFEGIFYQIELMRQLRRDRPELELAVTLAVLSGFSEHQAAVTGWTMGGNALFRRLWDALRRKGDGVPAADKPAVAGARALLAGALGLAANGTAAWYSPTERGPSVPPVDLFLAPAQLLRKSPNGKDVYLTVVYGRLMAAGVRDNTGKYYGPAALGGMDLADFVGDAPAFLGPAPTSTLLQCWDLVKKIAPNEGKLDGLRLADGGIVSIGVQQWTIAADDELTVVLYQFMRMAPDHFDLFFGIRGMQLRVWGLADTTEPTPDKIDEANPYLRPRSRPDTPETWRSAYASRPAGDWGDAGTGPPDDGVPSRVKLVWLKYSAPGGPVETPQPIRSGTAHRWALFGGVENAAKQVIFDPLWGGISRLASQTSRELCTAQLQTAVFRFQRLWNQVNGMYPTTDAPGGKQYPFRRLVSSQFFAAAVIDAHINVPGLVAADLDTAFRNTYARKPYTLVGTEADDHFLMRMAVNFLLARRVYKKNKDSRDHNIVALHDKPVIPATSDKPARDPGLNATPGSFTGWPAP</sequence>
<evidence type="ECO:0000313" key="2">
    <source>
        <dbReference type="EMBL" id="MBB6395605.1"/>
    </source>
</evidence>
<feature type="compositionally biased region" description="Low complexity" evidence="1">
    <location>
        <begin position="1"/>
        <end position="21"/>
    </location>
</feature>